<keyword evidence="2" id="KW-1185">Reference proteome</keyword>
<evidence type="ECO:0000313" key="1">
    <source>
        <dbReference type="EMBL" id="SPP64358.1"/>
    </source>
</evidence>
<gene>
    <name evidence="1" type="ORF">NITLEN_150005</name>
</gene>
<reference evidence="2" key="1">
    <citation type="submission" date="2018-04" db="EMBL/GenBank/DDBJ databases">
        <authorList>
            <person name="Lucker S."/>
            <person name="Sakoula D."/>
        </authorList>
    </citation>
    <scope>NUCLEOTIDE SEQUENCE [LARGE SCALE GENOMIC DNA]</scope>
</reference>
<name>A0A330L3G1_9BACT</name>
<dbReference type="EMBL" id="OUNR01000007">
    <property type="protein sequence ID" value="SPP64358.1"/>
    <property type="molecule type" value="Genomic_DNA"/>
</dbReference>
<dbReference type="InParanoid" id="A0A330L3G1"/>
<dbReference type="AlphaFoldDB" id="A0A330L3G1"/>
<organism evidence="1 2">
    <name type="scientific">Nitrospira lenta</name>
    <dbReference type="NCBI Taxonomy" id="1436998"/>
    <lineage>
        <taxon>Bacteria</taxon>
        <taxon>Pseudomonadati</taxon>
        <taxon>Nitrospirota</taxon>
        <taxon>Nitrospiria</taxon>
        <taxon>Nitrospirales</taxon>
        <taxon>Nitrospiraceae</taxon>
        <taxon>Nitrospira</taxon>
    </lineage>
</organism>
<accession>A0A330L3G1</accession>
<dbReference type="Proteomes" id="UP000248168">
    <property type="component" value="Unassembled WGS sequence"/>
</dbReference>
<protein>
    <submittedName>
        <fullName evidence="1">Uncharacterized protein</fullName>
    </submittedName>
</protein>
<proteinExistence type="predicted"/>
<sequence>MLKYYILDMRMAPPKKNTPKLFGGSYDNTG</sequence>
<evidence type="ECO:0000313" key="2">
    <source>
        <dbReference type="Proteomes" id="UP000248168"/>
    </source>
</evidence>